<organism evidence="3">
    <name type="scientific">Siphoviridae sp. ctQqU1</name>
    <dbReference type="NCBI Taxonomy" id="2825496"/>
    <lineage>
        <taxon>Viruses</taxon>
        <taxon>Duplodnaviria</taxon>
        <taxon>Heunggongvirae</taxon>
        <taxon>Uroviricota</taxon>
        <taxon>Caudoviricetes</taxon>
    </lineage>
</organism>
<sequence length="64" mass="7336">MSRLDSRKVTGVQQDRMKFVLDSAKQLEKCINDVCHDGREKSLAMTKLEECVMWANKSISFENG</sequence>
<dbReference type="Pfam" id="PF24729">
    <property type="entry name" value="Acb2_Tad1_hairpin"/>
    <property type="match status" value="1"/>
</dbReference>
<keyword evidence="1" id="KW-0547">Nucleotide-binding</keyword>
<protein>
    <recommendedName>
        <fullName evidence="2">Acb2/Tad1 hairpin domain-containing protein</fullName>
    </recommendedName>
</protein>
<name>A0A8S5Q4N3_9CAUD</name>
<evidence type="ECO:0000313" key="3">
    <source>
        <dbReference type="EMBL" id="DAE13707.1"/>
    </source>
</evidence>
<evidence type="ECO:0000259" key="2">
    <source>
        <dbReference type="Pfam" id="PF24729"/>
    </source>
</evidence>
<proteinExistence type="predicted"/>
<dbReference type="InterPro" id="IPR056098">
    <property type="entry name" value="Acb2/Tad1_hairpin"/>
</dbReference>
<dbReference type="GO" id="GO:0000166">
    <property type="term" value="F:nucleotide binding"/>
    <property type="evidence" value="ECO:0007669"/>
    <property type="project" value="UniProtKB-KW"/>
</dbReference>
<dbReference type="EMBL" id="BK015568">
    <property type="protein sequence ID" value="DAE13707.1"/>
    <property type="molecule type" value="Genomic_DNA"/>
</dbReference>
<reference evidence="3" key="1">
    <citation type="journal article" date="2021" name="Proc. Natl. Acad. Sci. U.S.A.">
        <title>A Catalog of Tens of Thousands of Viruses from Human Metagenomes Reveals Hidden Associations with Chronic Diseases.</title>
        <authorList>
            <person name="Tisza M.J."/>
            <person name="Buck C.B."/>
        </authorList>
    </citation>
    <scope>NUCLEOTIDE SEQUENCE</scope>
    <source>
        <strain evidence="3">CtQqU1</strain>
    </source>
</reference>
<accession>A0A8S5Q4N3</accession>
<feature type="domain" description="Acb2/Tad1 hairpin" evidence="2">
    <location>
        <begin position="22"/>
        <end position="59"/>
    </location>
</feature>
<evidence type="ECO:0000256" key="1">
    <source>
        <dbReference type="ARBA" id="ARBA00022741"/>
    </source>
</evidence>